<accession>A0A0E9QA59</accession>
<reference evidence="1" key="1">
    <citation type="submission" date="2014-11" db="EMBL/GenBank/DDBJ databases">
        <authorList>
            <person name="Amaro Gonzalez C."/>
        </authorList>
    </citation>
    <scope>NUCLEOTIDE SEQUENCE</scope>
</reference>
<proteinExistence type="predicted"/>
<name>A0A0E9QA59_ANGAN</name>
<organism evidence="1">
    <name type="scientific">Anguilla anguilla</name>
    <name type="common">European freshwater eel</name>
    <name type="synonym">Muraena anguilla</name>
    <dbReference type="NCBI Taxonomy" id="7936"/>
    <lineage>
        <taxon>Eukaryota</taxon>
        <taxon>Metazoa</taxon>
        <taxon>Chordata</taxon>
        <taxon>Craniata</taxon>
        <taxon>Vertebrata</taxon>
        <taxon>Euteleostomi</taxon>
        <taxon>Actinopterygii</taxon>
        <taxon>Neopterygii</taxon>
        <taxon>Teleostei</taxon>
        <taxon>Anguilliformes</taxon>
        <taxon>Anguillidae</taxon>
        <taxon>Anguilla</taxon>
    </lineage>
</organism>
<sequence length="54" mass="6166">MKSTCESLLLVLVQREIKRRLYFTSLRRNKRNRTSAPECCPEIEVTGGPVSLDA</sequence>
<dbReference type="EMBL" id="GBXM01094846">
    <property type="protein sequence ID" value="JAH13731.1"/>
    <property type="molecule type" value="Transcribed_RNA"/>
</dbReference>
<protein>
    <submittedName>
        <fullName evidence="1">Uncharacterized protein</fullName>
    </submittedName>
</protein>
<reference evidence="1" key="2">
    <citation type="journal article" date="2015" name="Fish Shellfish Immunol.">
        <title>Early steps in the European eel (Anguilla anguilla)-Vibrio vulnificus interaction in the gills: Role of the RtxA13 toxin.</title>
        <authorList>
            <person name="Callol A."/>
            <person name="Pajuelo D."/>
            <person name="Ebbesson L."/>
            <person name="Teles M."/>
            <person name="MacKenzie S."/>
            <person name="Amaro C."/>
        </authorList>
    </citation>
    <scope>NUCLEOTIDE SEQUENCE</scope>
</reference>
<evidence type="ECO:0000313" key="1">
    <source>
        <dbReference type="EMBL" id="JAH13731.1"/>
    </source>
</evidence>
<dbReference type="AlphaFoldDB" id="A0A0E9QA59"/>